<evidence type="ECO:0000313" key="4">
    <source>
        <dbReference type="Proteomes" id="UP000244069"/>
    </source>
</evidence>
<dbReference type="SUPFAM" id="SSF159594">
    <property type="entry name" value="XCC0632-like"/>
    <property type="match status" value="1"/>
</dbReference>
<dbReference type="PROSITE" id="PS51257">
    <property type="entry name" value="PROKAR_LIPOPROTEIN"/>
    <property type="match status" value="1"/>
</dbReference>
<organism evidence="3 4">
    <name type="scientific">Allosediminivita pacifica</name>
    <dbReference type="NCBI Taxonomy" id="1267769"/>
    <lineage>
        <taxon>Bacteria</taxon>
        <taxon>Pseudomonadati</taxon>
        <taxon>Pseudomonadota</taxon>
        <taxon>Alphaproteobacteria</taxon>
        <taxon>Rhodobacterales</taxon>
        <taxon>Paracoccaceae</taxon>
        <taxon>Allosediminivita</taxon>
    </lineage>
</organism>
<keyword evidence="1" id="KW-0732">Signal</keyword>
<feature type="chain" id="PRO_5015396004" description="ABC-type transport auxiliary lipoprotein component domain-containing protein" evidence="1">
    <location>
        <begin position="20"/>
        <end position="206"/>
    </location>
</feature>
<dbReference type="InterPro" id="IPR005586">
    <property type="entry name" value="ABC_trans_aux"/>
</dbReference>
<dbReference type="EMBL" id="QBKN01000012">
    <property type="protein sequence ID" value="PTX47414.1"/>
    <property type="molecule type" value="Genomic_DNA"/>
</dbReference>
<dbReference type="OrthoDB" id="7858211at2"/>
<reference evidence="3 4" key="1">
    <citation type="submission" date="2018-04" db="EMBL/GenBank/DDBJ databases">
        <title>Genomic Encyclopedia of Archaeal and Bacterial Type Strains, Phase II (KMG-II): from individual species to whole genera.</title>
        <authorList>
            <person name="Goeker M."/>
        </authorList>
    </citation>
    <scope>NUCLEOTIDE SEQUENCE [LARGE SCALE GENOMIC DNA]</scope>
    <source>
        <strain evidence="3 4">DSM 29329</strain>
    </source>
</reference>
<name>A0A2T6AUB6_9RHOB</name>
<dbReference type="Pfam" id="PF03886">
    <property type="entry name" value="ABC_trans_aux"/>
    <property type="match status" value="1"/>
</dbReference>
<proteinExistence type="predicted"/>
<feature type="domain" description="ABC-type transport auxiliary lipoprotein component" evidence="2">
    <location>
        <begin position="30"/>
        <end position="201"/>
    </location>
</feature>
<dbReference type="RefSeq" id="WP_107976394.1">
    <property type="nucleotide sequence ID" value="NZ_BMEZ01000014.1"/>
</dbReference>
<evidence type="ECO:0000256" key="1">
    <source>
        <dbReference type="SAM" id="SignalP"/>
    </source>
</evidence>
<evidence type="ECO:0000313" key="3">
    <source>
        <dbReference type="EMBL" id="PTX47414.1"/>
    </source>
</evidence>
<feature type="signal peptide" evidence="1">
    <location>
        <begin position="1"/>
        <end position="19"/>
    </location>
</feature>
<keyword evidence="4" id="KW-1185">Reference proteome</keyword>
<accession>A0A2T6AUB6</accession>
<protein>
    <recommendedName>
        <fullName evidence="2">ABC-type transport auxiliary lipoprotein component domain-containing protein</fullName>
    </recommendedName>
</protein>
<sequence length="206" mass="22040">MKIRAISSILMIAALSACGDGGGPRYLVESPPSALSVRSAVDTLLVRTVSLPVYAADEEIAFQDESGVIQTTNLGLWADDPERATTLTITRHLNAMSSAKVASEPWPLPQPPEGVADVRIENFIATNAGTFRISGQYFMGSEQPQPEINFENPDEQPRQLPAPLPDRVKIFDISVSLVGEGPAAIAAAQAAALTELSEQMARDLVR</sequence>
<dbReference type="Proteomes" id="UP000244069">
    <property type="component" value="Unassembled WGS sequence"/>
</dbReference>
<evidence type="ECO:0000259" key="2">
    <source>
        <dbReference type="Pfam" id="PF03886"/>
    </source>
</evidence>
<dbReference type="AlphaFoldDB" id="A0A2T6AUB6"/>
<comment type="caution">
    <text evidence="3">The sequence shown here is derived from an EMBL/GenBank/DDBJ whole genome shotgun (WGS) entry which is preliminary data.</text>
</comment>
<gene>
    <name evidence="3" type="ORF">C8N44_11238</name>
</gene>
<dbReference type="Gene3D" id="3.40.50.10610">
    <property type="entry name" value="ABC-type transport auxiliary lipoprotein component"/>
    <property type="match status" value="1"/>
</dbReference>